<protein>
    <submittedName>
        <fullName evidence="1">Uncharacterized protein</fullName>
    </submittedName>
</protein>
<name>A0A2L0V0Q7_9CAUD</name>
<dbReference type="Proteomes" id="UP000223025">
    <property type="component" value="Segment"/>
</dbReference>
<accession>A0A2L0V0Q7</accession>
<dbReference type="EMBL" id="MF403008">
    <property type="protein sequence ID" value="AUZ95369.1"/>
    <property type="molecule type" value="Genomic_DNA"/>
</dbReference>
<dbReference type="GeneID" id="40088613"/>
<dbReference type="KEGG" id="vg:40088613"/>
<evidence type="ECO:0000313" key="2">
    <source>
        <dbReference type="Proteomes" id="UP000223025"/>
    </source>
</evidence>
<organism evidence="1 2">
    <name type="scientific">Agrobacterium phage Atu_ph07</name>
    <dbReference type="NCBI Taxonomy" id="2024264"/>
    <lineage>
        <taxon>Viruses</taxon>
        <taxon>Duplodnaviria</taxon>
        <taxon>Heunggongvirae</taxon>
        <taxon>Uroviricota</taxon>
        <taxon>Caudoviricetes</taxon>
        <taxon>Polybotosvirus</taxon>
        <taxon>Polybotosvirus Atuph07</taxon>
    </lineage>
</organism>
<sequence length="80" mass="9302">MKTVGTPSKRFKGYHYFFGVKDDLLDWFKESDFNMGEVDTLDNFKPNDEDLVLVKDGNMYIIKEEHVPTIILKSVDVVVE</sequence>
<keyword evidence="2" id="KW-1185">Reference proteome</keyword>
<dbReference type="RefSeq" id="YP_009612275.1">
    <property type="nucleotide sequence ID" value="NC_042013.1"/>
</dbReference>
<proteinExistence type="predicted"/>
<evidence type="ECO:0000313" key="1">
    <source>
        <dbReference type="EMBL" id="AUZ95369.1"/>
    </source>
</evidence>
<reference evidence="1 2" key="1">
    <citation type="submission" date="2017-06" db="EMBL/GenBank/DDBJ databases">
        <authorList>
            <person name="Kim H.J."/>
            <person name="Triplett B.A."/>
        </authorList>
    </citation>
    <scope>NUCLEOTIDE SEQUENCE [LARGE SCALE GENOMIC DNA]</scope>
</reference>